<feature type="region of interest" description="Disordered" evidence="1">
    <location>
        <begin position="98"/>
        <end position="125"/>
    </location>
</feature>
<evidence type="ECO:0000256" key="1">
    <source>
        <dbReference type="SAM" id="MobiDB-lite"/>
    </source>
</evidence>
<organism evidence="3 4">
    <name type="scientific">Desmophyllum pertusum</name>
    <dbReference type="NCBI Taxonomy" id="174260"/>
    <lineage>
        <taxon>Eukaryota</taxon>
        <taxon>Metazoa</taxon>
        <taxon>Cnidaria</taxon>
        <taxon>Anthozoa</taxon>
        <taxon>Hexacorallia</taxon>
        <taxon>Scleractinia</taxon>
        <taxon>Caryophylliina</taxon>
        <taxon>Caryophylliidae</taxon>
        <taxon>Desmophyllum</taxon>
    </lineage>
</organism>
<gene>
    <name evidence="3" type="ORF">OS493_020453</name>
</gene>
<name>A0A9X0CX63_9CNID</name>
<protein>
    <submittedName>
        <fullName evidence="3">Uncharacterized protein</fullName>
    </submittedName>
</protein>
<evidence type="ECO:0000256" key="2">
    <source>
        <dbReference type="SAM" id="SignalP"/>
    </source>
</evidence>
<feature type="region of interest" description="Disordered" evidence="1">
    <location>
        <begin position="72"/>
        <end position="91"/>
    </location>
</feature>
<feature type="region of interest" description="Disordered" evidence="1">
    <location>
        <begin position="34"/>
        <end position="67"/>
    </location>
</feature>
<feature type="signal peptide" evidence="2">
    <location>
        <begin position="1"/>
        <end position="25"/>
    </location>
</feature>
<dbReference type="PANTHER" id="PTHR33995:SF7">
    <property type="entry name" value="BURSICON SUBUNIT ALPHA-RELATED"/>
    <property type="match status" value="1"/>
</dbReference>
<sequence>MGFIQIVLLFTSIDVCIVQFPVTNGHGIVGPVGKVPTPTTLRGANSKQPPRKSSLNSGGSFKPTNLAPATTFVTKSSQATSTNTNTIAPSKTQVPISKTIVKNDTSTGSATKSSQVGVRTRQRSRARVTVRRSRRRYPDDKKVIINNNGTARNGSNFQANNATTNVTAGHRIKAHPCNSVQAQAMNYKVDDMECRRWRNSELQQQMDCMGKFNHEYLATSVDEAMKFRDLDTGQNVNLRKSFILNPRQSDDHRKRSIHIDPGETLIVQCHGGKTPTESGHLRICPVCMAITRQPSTPRRFPEYINELLCDPQLVSSYLPGIDAFCVQKTFTLDLLQFDGDWELNPTLSAEAGNDVYTEKWESYTQLIRRHCACELLPSSLIATYL</sequence>
<accession>A0A9X0CX63</accession>
<feature type="compositionally biased region" description="Polar residues" evidence="1">
    <location>
        <begin position="37"/>
        <end position="67"/>
    </location>
</feature>
<feature type="chain" id="PRO_5040756055" evidence="2">
    <location>
        <begin position="26"/>
        <end position="385"/>
    </location>
</feature>
<feature type="compositionally biased region" description="Polar residues" evidence="1">
    <location>
        <begin position="98"/>
        <end position="117"/>
    </location>
</feature>
<reference evidence="3" key="1">
    <citation type="submission" date="2023-01" db="EMBL/GenBank/DDBJ databases">
        <title>Genome assembly of the deep-sea coral Lophelia pertusa.</title>
        <authorList>
            <person name="Herrera S."/>
            <person name="Cordes E."/>
        </authorList>
    </citation>
    <scope>NUCLEOTIDE SEQUENCE</scope>
    <source>
        <strain evidence="3">USNM1676648</strain>
        <tissue evidence="3">Polyp</tissue>
    </source>
</reference>
<evidence type="ECO:0000313" key="4">
    <source>
        <dbReference type="Proteomes" id="UP001163046"/>
    </source>
</evidence>
<dbReference type="OrthoDB" id="6006401at2759"/>
<evidence type="ECO:0000313" key="3">
    <source>
        <dbReference type="EMBL" id="KAJ7378851.1"/>
    </source>
</evidence>
<dbReference type="PANTHER" id="PTHR33995">
    <property type="entry name" value="PROTEIN CBG18546"/>
    <property type="match status" value="1"/>
</dbReference>
<dbReference type="EMBL" id="MU826362">
    <property type="protein sequence ID" value="KAJ7378851.1"/>
    <property type="molecule type" value="Genomic_DNA"/>
</dbReference>
<keyword evidence="4" id="KW-1185">Reference proteome</keyword>
<proteinExistence type="predicted"/>
<keyword evidence="2" id="KW-0732">Signal</keyword>
<comment type="caution">
    <text evidence="3">The sequence shown here is derived from an EMBL/GenBank/DDBJ whole genome shotgun (WGS) entry which is preliminary data.</text>
</comment>
<dbReference type="AlphaFoldDB" id="A0A9X0CX63"/>
<dbReference type="Proteomes" id="UP001163046">
    <property type="component" value="Unassembled WGS sequence"/>
</dbReference>